<keyword evidence="2" id="KW-1185">Reference proteome</keyword>
<protein>
    <submittedName>
        <fullName evidence="1">Uncharacterized protein</fullName>
    </submittedName>
</protein>
<gene>
    <name evidence="1" type="ORF">SCHCODRAFT_57616</name>
</gene>
<dbReference type="OMA" id="HEKFYNI"/>
<evidence type="ECO:0000313" key="1">
    <source>
        <dbReference type="EMBL" id="EFI95296.1"/>
    </source>
</evidence>
<dbReference type="EMBL" id="GL377308">
    <property type="protein sequence ID" value="EFI95296.1"/>
    <property type="molecule type" value="Genomic_DNA"/>
</dbReference>
<organism evidence="2">
    <name type="scientific">Schizophyllum commune (strain H4-8 / FGSC 9210)</name>
    <name type="common">Split gill fungus</name>
    <dbReference type="NCBI Taxonomy" id="578458"/>
    <lineage>
        <taxon>Eukaryota</taxon>
        <taxon>Fungi</taxon>
        <taxon>Dikarya</taxon>
        <taxon>Basidiomycota</taxon>
        <taxon>Agaricomycotina</taxon>
        <taxon>Agaricomycetes</taxon>
        <taxon>Agaricomycetidae</taxon>
        <taxon>Agaricales</taxon>
        <taxon>Schizophyllaceae</taxon>
        <taxon>Schizophyllum</taxon>
    </lineage>
</organism>
<dbReference type="PANTHER" id="PTHR34689:SF1">
    <property type="entry name" value="NUCLEIC ACID-BINDING PROTEIN"/>
    <property type="match status" value="1"/>
</dbReference>
<dbReference type="PANTHER" id="PTHR34689">
    <property type="entry name" value="NUCLEIC ACID-BINDING PROTEIN"/>
    <property type="match status" value="1"/>
</dbReference>
<proteinExistence type="predicted"/>
<accession>D8Q9W2</accession>
<dbReference type="STRING" id="578458.D8Q9W2"/>
<dbReference type="Proteomes" id="UP000007431">
    <property type="component" value="Unassembled WGS sequence"/>
</dbReference>
<dbReference type="eggNOG" id="ENOG502QPV8">
    <property type="taxonomic scope" value="Eukaryota"/>
</dbReference>
<dbReference type="VEuPathDB" id="FungiDB:SCHCODRAFT_02631307"/>
<name>D8Q9W2_SCHCM</name>
<dbReference type="AlphaFoldDB" id="D8Q9W2"/>
<reference evidence="1 2" key="1">
    <citation type="journal article" date="2010" name="Nat. Biotechnol.">
        <title>Genome sequence of the model mushroom Schizophyllum commune.</title>
        <authorList>
            <person name="Ohm R.A."/>
            <person name="de Jong J.F."/>
            <person name="Lugones L.G."/>
            <person name="Aerts A."/>
            <person name="Kothe E."/>
            <person name="Stajich J.E."/>
            <person name="de Vries R.P."/>
            <person name="Record E."/>
            <person name="Levasseur A."/>
            <person name="Baker S.E."/>
            <person name="Bartholomew K.A."/>
            <person name="Coutinho P.M."/>
            <person name="Erdmann S."/>
            <person name="Fowler T.J."/>
            <person name="Gathman A.C."/>
            <person name="Lombard V."/>
            <person name="Henrissat B."/>
            <person name="Knabe N."/>
            <person name="Kuees U."/>
            <person name="Lilly W.W."/>
            <person name="Lindquist E."/>
            <person name="Lucas S."/>
            <person name="Magnuson J.K."/>
            <person name="Piumi F."/>
            <person name="Raudaskoski M."/>
            <person name="Salamov A."/>
            <person name="Schmutz J."/>
            <person name="Schwarze F.W.M.R."/>
            <person name="vanKuyk P.A."/>
            <person name="Horton J.S."/>
            <person name="Grigoriev I.V."/>
            <person name="Woesten H.A.B."/>
        </authorList>
    </citation>
    <scope>NUCLEOTIDE SEQUENCE [LARGE SCALE GENOMIC DNA]</scope>
    <source>
        <strain evidence="2">H4-8 / FGSC 9210</strain>
    </source>
</reference>
<sequence length="172" mass="20063">MGEIRAHNGDRVRYRLIHHLSYCPSYLSPSIFSKGQEFHTWLLEERKINPENLTKEQSKREFARFIEDFNTATLPHEKFYNMDAYEKRMDAMRSGQTLTLPDDGYDPNADMRALAGARKKKASEAPSYLSRDQLEELRKVQNERVQAGKMKLLGMDIKPSFGVRMEEAEDEE</sequence>
<dbReference type="InParanoid" id="D8Q9W2"/>
<dbReference type="HOGENOM" id="CLU_072374_1_0_1"/>
<evidence type="ECO:0000313" key="2">
    <source>
        <dbReference type="Proteomes" id="UP000007431"/>
    </source>
</evidence>